<comment type="function">
    <text evidence="4">Functions as an E3 ubiquitin ligase.</text>
</comment>
<accession>A0AAP0HAC2</accession>
<dbReference type="InterPro" id="IPR045185">
    <property type="entry name" value="PUB22/23/24-like"/>
</dbReference>
<dbReference type="InterPro" id="IPR045210">
    <property type="entry name" value="RING-Ubox_PUB"/>
</dbReference>
<dbReference type="SUPFAM" id="SSF57850">
    <property type="entry name" value="RING/U-box"/>
    <property type="match status" value="1"/>
</dbReference>
<name>A0AAP0HAC2_9ASTR</name>
<dbReference type="AlphaFoldDB" id="A0AAP0HAC2"/>
<dbReference type="PANTHER" id="PTHR22849">
    <property type="entry name" value="WDSAM1 PROTEIN"/>
    <property type="match status" value="1"/>
</dbReference>
<evidence type="ECO:0000256" key="3">
    <source>
        <dbReference type="ARBA" id="ARBA00022786"/>
    </source>
</evidence>
<dbReference type="SMART" id="SM00504">
    <property type="entry name" value="Ubox"/>
    <property type="match status" value="1"/>
</dbReference>
<evidence type="ECO:0000259" key="5">
    <source>
        <dbReference type="PROSITE" id="PS51698"/>
    </source>
</evidence>
<dbReference type="PANTHER" id="PTHR22849:SF144">
    <property type="entry name" value="U-BOX DOMAIN-CONTAINING PROTEIN"/>
    <property type="match status" value="1"/>
</dbReference>
<dbReference type="GO" id="GO:0016567">
    <property type="term" value="P:protein ubiquitination"/>
    <property type="evidence" value="ECO:0007669"/>
    <property type="project" value="UniProtKB-UniRule"/>
</dbReference>
<feature type="domain" description="U-box" evidence="5">
    <location>
        <begin position="8"/>
        <end position="83"/>
    </location>
</feature>
<keyword evidence="2 4" id="KW-0808">Transferase</keyword>
<comment type="pathway">
    <text evidence="1 4">Protein modification; protein ubiquitination.</text>
</comment>
<evidence type="ECO:0000313" key="7">
    <source>
        <dbReference type="Proteomes" id="UP001408789"/>
    </source>
</evidence>
<reference evidence="6 7" key="1">
    <citation type="submission" date="2024-04" db="EMBL/GenBank/DDBJ databases">
        <title>The reference genome of an endangered Asteraceae, Deinandra increscens subsp. villosa, native to the Central Coast of California.</title>
        <authorList>
            <person name="Guilliams M."/>
            <person name="Hasenstab-Lehman K."/>
            <person name="Meyer R."/>
            <person name="Mcevoy S."/>
        </authorList>
    </citation>
    <scope>NUCLEOTIDE SEQUENCE [LARGE SCALE GENOMIC DNA]</scope>
    <source>
        <tissue evidence="6">Leaf</tissue>
    </source>
</reference>
<dbReference type="EC" id="2.3.2.27" evidence="4"/>
<dbReference type="EMBL" id="JBCNJP010000003">
    <property type="protein sequence ID" value="KAK9079229.1"/>
    <property type="molecule type" value="Genomic_DNA"/>
</dbReference>
<comment type="catalytic activity">
    <reaction evidence="4">
        <text>S-ubiquitinyl-[E2 ubiquitin-conjugating enzyme]-L-cysteine + [acceptor protein]-L-lysine = [E2 ubiquitin-conjugating enzyme]-L-cysteine + N(6)-ubiquitinyl-[acceptor protein]-L-lysine.</text>
        <dbReference type="EC" id="2.3.2.27"/>
    </reaction>
</comment>
<proteinExistence type="predicted"/>
<dbReference type="InterPro" id="IPR003613">
    <property type="entry name" value="Ubox_domain"/>
</dbReference>
<dbReference type="GO" id="GO:0061630">
    <property type="term" value="F:ubiquitin protein ligase activity"/>
    <property type="evidence" value="ECO:0007669"/>
    <property type="project" value="UniProtKB-UniRule"/>
</dbReference>
<sequence>MGDLKNVEVPTFFVCPISLELMKDPVTLATGITYDRESIEKWLFTKKNNTCPVTKQVLLDLDLTPNHTLRRLIQSWCTLNPSPGFERLPTPRIPISKSQIIKVLKDLKQDHPSSQMKCLKRLKAIVLESESNKRLLEAVGAVDYLASYVLNRS</sequence>
<dbReference type="Proteomes" id="UP001408789">
    <property type="component" value="Unassembled WGS sequence"/>
</dbReference>
<dbReference type="Gene3D" id="3.30.40.10">
    <property type="entry name" value="Zinc/RING finger domain, C3HC4 (zinc finger)"/>
    <property type="match status" value="1"/>
</dbReference>
<dbReference type="PROSITE" id="PS51698">
    <property type="entry name" value="U_BOX"/>
    <property type="match status" value="1"/>
</dbReference>
<evidence type="ECO:0000313" key="6">
    <source>
        <dbReference type="EMBL" id="KAK9079229.1"/>
    </source>
</evidence>
<dbReference type="GO" id="GO:0006952">
    <property type="term" value="P:defense response"/>
    <property type="evidence" value="ECO:0007669"/>
    <property type="project" value="UniProtKB-ARBA"/>
</dbReference>
<keyword evidence="3 4" id="KW-0833">Ubl conjugation pathway</keyword>
<protein>
    <recommendedName>
        <fullName evidence="4 5">U-box domain-containing protein</fullName>
        <ecNumber evidence="4">2.3.2.27</ecNumber>
    </recommendedName>
    <alternativeName>
        <fullName evidence="4">RING-type E3 ubiquitin transferase PUB</fullName>
    </alternativeName>
</protein>
<dbReference type="FunFam" id="3.30.40.10:FF:000437">
    <property type="entry name" value="RING-type E3 ubiquitin transferase"/>
    <property type="match status" value="1"/>
</dbReference>
<evidence type="ECO:0000256" key="4">
    <source>
        <dbReference type="RuleBase" id="RU369093"/>
    </source>
</evidence>
<dbReference type="CDD" id="cd16664">
    <property type="entry name" value="RING-Ubox_PUB"/>
    <property type="match status" value="1"/>
</dbReference>
<evidence type="ECO:0000256" key="1">
    <source>
        <dbReference type="ARBA" id="ARBA00004906"/>
    </source>
</evidence>
<dbReference type="Pfam" id="PF04564">
    <property type="entry name" value="U-box"/>
    <property type="match status" value="1"/>
</dbReference>
<evidence type="ECO:0000256" key="2">
    <source>
        <dbReference type="ARBA" id="ARBA00022679"/>
    </source>
</evidence>
<gene>
    <name evidence="6" type="ORF">SSX86_000899</name>
</gene>
<dbReference type="InterPro" id="IPR013083">
    <property type="entry name" value="Znf_RING/FYVE/PHD"/>
</dbReference>
<keyword evidence="7" id="KW-1185">Reference proteome</keyword>
<organism evidence="6 7">
    <name type="scientific">Deinandra increscens subsp. villosa</name>
    <dbReference type="NCBI Taxonomy" id="3103831"/>
    <lineage>
        <taxon>Eukaryota</taxon>
        <taxon>Viridiplantae</taxon>
        <taxon>Streptophyta</taxon>
        <taxon>Embryophyta</taxon>
        <taxon>Tracheophyta</taxon>
        <taxon>Spermatophyta</taxon>
        <taxon>Magnoliopsida</taxon>
        <taxon>eudicotyledons</taxon>
        <taxon>Gunneridae</taxon>
        <taxon>Pentapetalae</taxon>
        <taxon>asterids</taxon>
        <taxon>campanulids</taxon>
        <taxon>Asterales</taxon>
        <taxon>Asteraceae</taxon>
        <taxon>Asteroideae</taxon>
        <taxon>Heliantheae alliance</taxon>
        <taxon>Madieae</taxon>
        <taxon>Madiinae</taxon>
        <taxon>Deinandra</taxon>
    </lineage>
</organism>
<comment type="caution">
    <text evidence="6">The sequence shown here is derived from an EMBL/GenBank/DDBJ whole genome shotgun (WGS) entry which is preliminary data.</text>
</comment>